<dbReference type="Pfam" id="PF04403">
    <property type="entry name" value="PqiA"/>
    <property type="match status" value="1"/>
</dbReference>
<name>A0A061D1T7_BABBI</name>
<feature type="transmembrane region" description="Helical" evidence="1">
    <location>
        <begin position="248"/>
        <end position="269"/>
    </location>
</feature>
<dbReference type="KEGG" id="bbig:BBBOND_0110440"/>
<dbReference type="OrthoDB" id="363786at2759"/>
<dbReference type="EMBL" id="LK391707">
    <property type="protein sequence ID" value="CDR94746.1"/>
    <property type="molecule type" value="Genomic_DNA"/>
</dbReference>
<reference evidence="3" key="1">
    <citation type="journal article" date="2014" name="Nucleic Acids Res.">
        <title>The evolutionary dynamics of variant antigen genes in Babesia reveal a history of genomic innovation underlying host-parasite interaction.</title>
        <authorList>
            <person name="Jackson A.P."/>
            <person name="Otto T.D."/>
            <person name="Darby A."/>
            <person name="Ramaprasad A."/>
            <person name="Xia D."/>
            <person name="Echaide I.E."/>
            <person name="Farber M."/>
            <person name="Gahlot S."/>
            <person name="Gamble J."/>
            <person name="Gupta D."/>
            <person name="Gupta Y."/>
            <person name="Jackson L."/>
            <person name="Malandrin L."/>
            <person name="Malas T.B."/>
            <person name="Moussa E."/>
            <person name="Nair M."/>
            <person name="Reid A.J."/>
            <person name="Sanders M."/>
            <person name="Sharma J."/>
            <person name="Tracey A."/>
            <person name="Quail M.A."/>
            <person name="Weir W."/>
            <person name="Wastling J.M."/>
            <person name="Hall N."/>
            <person name="Willadsen P."/>
            <person name="Lingelbach K."/>
            <person name="Shiels B."/>
            <person name="Tait A."/>
            <person name="Berriman M."/>
            <person name="Allred D.R."/>
            <person name="Pain A."/>
        </authorList>
    </citation>
    <scope>NUCLEOTIDE SEQUENCE [LARGE SCALE GENOMIC DNA]</scope>
    <source>
        <strain evidence="3">Bond</strain>
    </source>
</reference>
<feature type="transmembrane region" description="Helical" evidence="1">
    <location>
        <begin position="451"/>
        <end position="473"/>
    </location>
</feature>
<dbReference type="VEuPathDB" id="PiroplasmaDB:BBBOND_0110440"/>
<proteinExistence type="predicted"/>
<protein>
    <submittedName>
        <fullName evidence="2">Uncharacterized protein</fullName>
    </submittedName>
</protein>
<dbReference type="OMA" id="ISKFQMV"/>
<dbReference type="InterPro" id="IPR007498">
    <property type="entry name" value="PqiA-like"/>
</dbReference>
<evidence type="ECO:0000313" key="2">
    <source>
        <dbReference type="EMBL" id="CDR94746.1"/>
    </source>
</evidence>
<feature type="transmembrane region" description="Helical" evidence="1">
    <location>
        <begin position="145"/>
        <end position="174"/>
    </location>
</feature>
<dbReference type="Proteomes" id="UP000033188">
    <property type="component" value="Chromosome 1"/>
</dbReference>
<feature type="transmembrane region" description="Helical" evidence="1">
    <location>
        <begin position="88"/>
        <end position="109"/>
    </location>
</feature>
<dbReference type="GeneID" id="24563287"/>
<evidence type="ECO:0000256" key="1">
    <source>
        <dbReference type="SAM" id="Phobius"/>
    </source>
</evidence>
<accession>A0A061D1T7</accession>
<dbReference type="RefSeq" id="XP_012766932.1">
    <property type="nucleotide sequence ID" value="XM_012911478.1"/>
</dbReference>
<feature type="transmembrane region" description="Helical" evidence="1">
    <location>
        <begin position="222"/>
        <end position="242"/>
    </location>
</feature>
<gene>
    <name evidence="2" type="ORF">BBBOND_0110440</name>
</gene>
<feature type="transmembrane region" description="Helical" evidence="1">
    <location>
        <begin position="595"/>
        <end position="618"/>
    </location>
</feature>
<dbReference type="AlphaFoldDB" id="A0A061D1T7"/>
<organism evidence="2 3">
    <name type="scientific">Babesia bigemina</name>
    <dbReference type="NCBI Taxonomy" id="5866"/>
    <lineage>
        <taxon>Eukaryota</taxon>
        <taxon>Sar</taxon>
        <taxon>Alveolata</taxon>
        <taxon>Apicomplexa</taxon>
        <taxon>Aconoidasida</taxon>
        <taxon>Piroplasmida</taxon>
        <taxon>Babesiidae</taxon>
        <taxon>Babesia</taxon>
    </lineage>
</organism>
<keyword evidence="1" id="KW-1133">Transmembrane helix</keyword>
<evidence type="ECO:0000313" key="3">
    <source>
        <dbReference type="Proteomes" id="UP000033188"/>
    </source>
</evidence>
<feature type="transmembrane region" description="Helical" evidence="1">
    <location>
        <begin position="493"/>
        <end position="514"/>
    </location>
</feature>
<keyword evidence="3" id="KW-1185">Reference proteome</keyword>
<feature type="transmembrane region" description="Helical" evidence="1">
    <location>
        <begin position="325"/>
        <end position="342"/>
    </location>
</feature>
<feature type="transmembrane region" description="Helical" evidence="1">
    <location>
        <begin position="380"/>
        <end position="408"/>
    </location>
</feature>
<keyword evidence="1" id="KW-0812">Transmembrane</keyword>
<sequence>MAAEESDASANKMPRVNSLIHHFQRQRGRDEDRSMVKCDSVTRVEIQNHVSADSMSETGSRRFGSTDNRILYHNISPSNRLWLRIYKYILNLGVLFLIVAYTFYIAGLFEPILYLDAGEFTDPDVFQPFNETLLHSLKTLHRQKAYFTVIIAGMFSITLPFVKMIVTTIAYVIAVAHRRSQLLLFFGEKPIDKSGIRTEDEGNIKYAREMLMILKLISKFQMVDVVVLLLNAVFLRCAFVWARPAKGLLYLVIYCLFSIAGAQLVNFAVEGEKDIFDSWWAIKYAIVPRYLSIRSSASWQVSEGSTDKPGIQPLEKKRWFVSEDFICVMAGINILSCISLMTNEKLLTVGFTIEKSKTLVVDSSTMSYTDMLMNLLGMEYGAISMVVLFFLCIVIPMLFSMFFLASVFGYNYCMRNRSVNGQPVEITETDNTDERMDYEWDIRFTRFIFKFCNMLSEWSCGEVVALATMAAITSMNTADRVTVIIPPKKTCSALFMMGAFGVSSFLLTASFYIWNQNVKLEFSHIRIYVKYLEHPDRGHLARLMSDNQFTDDSVYSGSMGRPVVRTTSPRRQSSLRPHFLVPYIESMRRVLYSKWLSGTFFGLLTAVAVLLSISAYTLTYPSPHVNVEAVSGFLKNDIQEIYGLVRKQVPQSVGQCGFDDDPPDPPCVGVDPIMVTENRLHMSVVWFSGMKTIEITSAEYFFSVERRMTFKFIFKIDKLRTYVRLAAVEKDRLKNMIAGVIETAAPFDVEAQLSMKCVNRSPQMRDLRVDHIVLRNFEVKGKWYQAAGAFIDVPAAIGTWCTREVNRFLHDPKQVVMWRGISFDIAEFLNLIVSQNWPTNFVCPSNDG</sequence>
<keyword evidence="1" id="KW-0472">Membrane</keyword>